<protein>
    <submittedName>
        <fullName evidence="1">Uncharacterized protein</fullName>
    </submittedName>
</protein>
<dbReference type="OrthoDB" id="2019425at2759"/>
<keyword evidence="2" id="KW-1185">Reference proteome</keyword>
<evidence type="ECO:0000313" key="1">
    <source>
        <dbReference type="EMBL" id="KAJ4828362.1"/>
    </source>
</evidence>
<organism evidence="1 2">
    <name type="scientific">Turnera subulata</name>
    <dbReference type="NCBI Taxonomy" id="218843"/>
    <lineage>
        <taxon>Eukaryota</taxon>
        <taxon>Viridiplantae</taxon>
        <taxon>Streptophyta</taxon>
        <taxon>Embryophyta</taxon>
        <taxon>Tracheophyta</taxon>
        <taxon>Spermatophyta</taxon>
        <taxon>Magnoliopsida</taxon>
        <taxon>eudicotyledons</taxon>
        <taxon>Gunneridae</taxon>
        <taxon>Pentapetalae</taxon>
        <taxon>rosids</taxon>
        <taxon>fabids</taxon>
        <taxon>Malpighiales</taxon>
        <taxon>Passifloraceae</taxon>
        <taxon>Turnera</taxon>
    </lineage>
</organism>
<evidence type="ECO:0000313" key="2">
    <source>
        <dbReference type="Proteomes" id="UP001141552"/>
    </source>
</evidence>
<dbReference type="AlphaFoldDB" id="A0A9Q0J531"/>
<dbReference type="PANTHER" id="PTHR36730:SF1">
    <property type="entry name" value="CATHEPSIN PROPEPTIDE INHIBITOR DOMAIN-CONTAINING PROTEIN"/>
    <property type="match status" value="1"/>
</dbReference>
<sequence length="184" mass="20376">MRTLSQPLLQFSSPKITTAAAYQNAKLNPRERTQIGFHKHPKSLPLFSSLSPCQVIITKSLPLVASVALLLTACPAEAGFLSGMKGIESVPGPKLPELDFLKRINEENQKKYAETDAKFKSSPILKELLERSKQNKEKNEKAIQDKYCLRGAEWGVGDCSTEGMSPADREKFISELKQRAGVTE</sequence>
<name>A0A9Q0J531_9ROSI</name>
<proteinExistence type="predicted"/>
<accession>A0A9Q0J531</accession>
<reference evidence="1" key="1">
    <citation type="submission" date="2022-02" db="EMBL/GenBank/DDBJ databases">
        <authorList>
            <person name="Henning P.M."/>
            <person name="McCubbin A.G."/>
            <person name="Shore J.S."/>
        </authorList>
    </citation>
    <scope>NUCLEOTIDE SEQUENCE</scope>
    <source>
        <strain evidence="1">F60SS</strain>
        <tissue evidence="1">Leaves</tissue>
    </source>
</reference>
<comment type="caution">
    <text evidence="1">The sequence shown here is derived from an EMBL/GenBank/DDBJ whole genome shotgun (WGS) entry which is preliminary data.</text>
</comment>
<dbReference type="Proteomes" id="UP001141552">
    <property type="component" value="Unassembled WGS sequence"/>
</dbReference>
<dbReference type="EMBL" id="JAKUCV010006194">
    <property type="protein sequence ID" value="KAJ4828362.1"/>
    <property type="molecule type" value="Genomic_DNA"/>
</dbReference>
<reference evidence="1" key="2">
    <citation type="journal article" date="2023" name="Plants (Basel)">
        <title>Annotation of the Turnera subulata (Passifloraceae) Draft Genome Reveals the S-Locus Evolved after the Divergence of Turneroideae from Passifloroideae in a Stepwise Manner.</title>
        <authorList>
            <person name="Henning P.M."/>
            <person name="Roalson E.H."/>
            <person name="Mir W."/>
            <person name="McCubbin A.G."/>
            <person name="Shore J.S."/>
        </authorList>
    </citation>
    <scope>NUCLEOTIDE SEQUENCE</scope>
    <source>
        <strain evidence="1">F60SS</strain>
    </source>
</reference>
<dbReference type="PANTHER" id="PTHR36730">
    <property type="entry name" value="OS03G0210700 PROTEIN"/>
    <property type="match status" value="1"/>
</dbReference>
<gene>
    <name evidence="1" type="ORF">Tsubulata_045833</name>
</gene>